<keyword evidence="1" id="KW-0472">Membrane</keyword>
<proteinExistence type="predicted"/>
<keyword evidence="1" id="KW-0812">Transmembrane</keyword>
<feature type="transmembrane region" description="Helical" evidence="1">
    <location>
        <begin position="204"/>
        <end position="223"/>
    </location>
</feature>
<evidence type="ECO:0000313" key="2">
    <source>
        <dbReference type="EMBL" id="GGD15058.1"/>
    </source>
</evidence>
<organism evidence="2 3">
    <name type="scientific">Nocardioides daphniae</name>
    <dbReference type="NCBI Taxonomy" id="402297"/>
    <lineage>
        <taxon>Bacteria</taxon>
        <taxon>Bacillati</taxon>
        <taxon>Actinomycetota</taxon>
        <taxon>Actinomycetes</taxon>
        <taxon>Propionibacteriales</taxon>
        <taxon>Nocardioidaceae</taxon>
        <taxon>Nocardioides</taxon>
    </lineage>
</organism>
<feature type="transmembrane region" description="Helical" evidence="1">
    <location>
        <begin position="180"/>
        <end position="199"/>
    </location>
</feature>
<dbReference type="Proteomes" id="UP000630594">
    <property type="component" value="Unassembled WGS sequence"/>
</dbReference>
<accession>A0ABQ1Q5J0</accession>
<gene>
    <name evidence="2" type="ORF">GCM10007231_12520</name>
</gene>
<dbReference type="EMBL" id="BMCK01000002">
    <property type="protein sequence ID" value="GGD15058.1"/>
    <property type="molecule type" value="Genomic_DNA"/>
</dbReference>
<evidence type="ECO:0008006" key="4">
    <source>
        <dbReference type="Google" id="ProtNLM"/>
    </source>
</evidence>
<evidence type="ECO:0000313" key="3">
    <source>
        <dbReference type="Proteomes" id="UP000630594"/>
    </source>
</evidence>
<keyword evidence="3" id="KW-1185">Reference proteome</keyword>
<protein>
    <recommendedName>
        <fullName evidence="4">Integral membrane protein</fullName>
    </recommendedName>
</protein>
<keyword evidence="1" id="KW-1133">Transmembrane helix</keyword>
<comment type="caution">
    <text evidence="2">The sequence shown here is derived from an EMBL/GenBank/DDBJ whole genome shotgun (WGS) entry which is preliminary data.</text>
</comment>
<name>A0ABQ1Q5J0_9ACTN</name>
<feature type="transmembrane region" description="Helical" evidence="1">
    <location>
        <begin position="261"/>
        <end position="281"/>
    </location>
</feature>
<evidence type="ECO:0000256" key="1">
    <source>
        <dbReference type="SAM" id="Phobius"/>
    </source>
</evidence>
<reference evidence="3" key="1">
    <citation type="journal article" date="2019" name="Int. J. Syst. Evol. Microbiol.">
        <title>The Global Catalogue of Microorganisms (GCM) 10K type strain sequencing project: providing services to taxonomists for standard genome sequencing and annotation.</title>
        <authorList>
            <consortium name="The Broad Institute Genomics Platform"/>
            <consortium name="The Broad Institute Genome Sequencing Center for Infectious Disease"/>
            <person name="Wu L."/>
            <person name="Ma J."/>
        </authorList>
    </citation>
    <scope>NUCLEOTIDE SEQUENCE [LARGE SCALE GENOMIC DNA]</scope>
    <source>
        <strain evidence="3">CCM 7403</strain>
    </source>
</reference>
<sequence>MLQGMLRGLLSLLLILAGLALTFVSIPSVWVDRDLLDTEQHTAAVAPLIEEPTVRDQVADAIATPISQRLGLGSLLDRALREATVRAVETDAFARAWTDAVRLSHQHAVEGLRDEGTGVNFAEDGVVVDRAALVEALRPRLAEAGLPFADRIPPGEGSIVLARGPEVARAATVARLADEWATPIAVAAGLLLLLGVVVARRRGLALVVAGLGVLAVAGVWWWGISSDANGVLSVVDDQPASTTVLLWDALSDPLHDLVRSVALGGGVMAAAGVVLAVVGGVRGQRTADR</sequence>